<evidence type="ECO:0000313" key="2">
    <source>
        <dbReference type="Proteomes" id="UP000886857"/>
    </source>
</evidence>
<dbReference type="EMBL" id="DVOE01000087">
    <property type="protein sequence ID" value="HIU99328.1"/>
    <property type="molecule type" value="Genomic_DNA"/>
</dbReference>
<reference evidence="1" key="1">
    <citation type="submission" date="2020-10" db="EMBL/GenBank/DDBJ databases">
        <authorList>
            <person name="Gilroy R."/>
        </authorList>
    </citation>
    <scope>NUCLEOTIDE SEQUENCE</scope>
    <source>
        <strain evidence="1">10406</strain>
    </source>
</reference>
<dbReference type="Proteomes" id="UP000886857">
    <property type="component" value="Unassembled WGS sequence"/>
</dbReference>
<gene>
    <name evidence="1" type="ORF">IAC73_05760</name>
</gene>
<organism evidence="1 2">
    <name type="scientific">Candidatus Limadaptatus stercoripullorum</name>
    <dbReference type="NCBI Taxonomy" id="2840846"/>
    <lineage>
        <taxon>Bacteria</taxon>
        <taxon>Bacillati</taxon>
        <taxon>Bacillota</taxon>
        <taxon>Clostridia</taxon>
        <taxon>Eubacteriales</taxon>
        <taxon>Candidatus Limadaptatus</taxon>
    </lineage>
</organism>
<sequence length="66" mass="7610">MYDPEIFLIFVVEHFRALRYKGGADPPGIDRLRGKTTKHAALPLPATDNGRKTRAKLEIQHIRRKK</sequence>
<protein>
    <submittedName>
        <fullName evidence="1">Uncharacterized protein</fullName>
    </submittedName>
</protein>
<accession>A0A9D1NAX8</accession>
<dbReference type="AlphaFoldDB" id="A0A9D1NAX8"/>
<proteinExistence type="predicted"/>
<name>A0A9D1NAX8_9FIRM</name>
<comment type="caution">
    <text evidence="1">The sequence shown here is derived from an EMBL/GenBank/DDBJ whole genome shotgun (WGS) entry which is preliminary data.</text>
</comment>
<reference evidence="1" key="2">
    <citation type="journal article" date="2021" name="PeerJ">
        <title>Extensive microbial diversity within the chicken gut microbiome revealed by metagenomics and culture.</title>
        <authorList>
            <person name="Gilroy R."/>
            <person name="Ravi A."/>
            <person name="Getino M."/>
            <person name="Pursley I."/>
            <person name="Horton D.L."/>
            <person name="Alikhan N.F."/>
            <person name="Baker D."/>
            <person name="Gharbi K."/>
            <person name="Hall N."/>
            <person name="Watson M."/>
            <person name="Adriaenssens E.M."/>
            <person name="Foster-Nyarko E."/>
            <person name="Jarju S."/>
            <person name="Secka A."/>
            <person name="Antonio M."/>
            <person name="Oren A."/>
            <person name="Chaudhuri R.R."/>
            <person name="La Ragione R."/>
            <person name="Hildebrand F."/>
            <person name="Pallen M.J."/>
        </authorList>
    </citation>
    <scope>NUCLEOTIDE SEQUENCE</scope>
    <source>
        <strain evidence="1">10406</strain>
    </source>
</reference>
<evidence type="ECO:0000313" key="1">
    <source>
        <dbReference type="EMBL" id="HIU99328.1"/>
    </source>
</evidence>